<sequence length="562" mass="63175">MNSLVVEQISSQFHFMRPYWLLAFVPLALLLLLRLRRESSAAWKTIIPEHLQKALVIGEQGWKSQLPLKLLSAILGLAIIVCAGPTWQREASPFGEDQGELVIVLDTSQSMMQSDLPPSRLERAKYKIRDLLQARQGGKTSLIVFAGSAHTAMPMTEDNQVFLPFLNAISPEVIPVQGKSAQAAIPQIQSQLKGSSSGSVLIISDGVASEAIDQYKTAFEDSNVLVMVMAVGSERNQSSAATDWDSLKQLANDTGGRYYALSIDNADVEQIATDVERHMQISGESAMPWRDMGYYLVFPIMLLALLWFRKGWLVQWMFIATLLSPNILVSEAHAKTVSSVAKTETTAQPMSQVDQLWIFAKQAWMNLWLTPDQQGQWYFERGEFLKAAKHYQEPMNKGITYYYGRDFKSAQAQFLQVQNSELGTLYLGNALARQREYLAARNLYRALAKDTQSVDIAEKATHNYQVMQSLVDEINQFSESQKGTTDGPEESTELGDNPQTADGADETTTWEMMLKETLNAREILGSEELADKWLSRVEADPKHFLRNKFQIQLRDTQRGQTQ</sequence>
<dbReference type="PANTHER" id="PTHR22550:SF14">
    <property type="entry name" value="VWFA DOMAIN-CONTAINING PROTEIN"/>
    <property type="match status" value="1"/>
</dbReference>
<evidence type="ECO:0000313" key="5">
    <source>
        <dbReference type="Proteomes" id="UP000219336"/>
    </source>
</evidence>
<accession>A0A240EI92</accession>
<dbReference type="PROSITE" id="PS50234">
    <property type="entry name" value="VWFA"/>
    <property type="match status" value="1"/>
</dbReference>
<dbReference type="InterPro" id="IPR050768">
    <property type="entry name" value="UPF0353/GerABKA_families"/>
</dbReference>
<evidence type="ECO:0000259" key="3">
    <source>
        <dbReference type="PROSITE" id="PS50234"/>
    </source>
</evidence>
<dbReference type="SMART" id="SM00327">
    <property type="entry name" value="VWA"/>
    <property type="match status" value="1"/>
</dbReference>
<dbReference type="EMBL" id="OANU01000025">
    <property type="protein sequence ID" value="SNX48412.1"/>
    <property type="molecule type" value="Genomic_DNA"/>
</dbReference>
<keyword evidence="2" id="KW-0812">Transmembrane</keyword>
<feature type="region of interest" description="Disordered" evidence="1">
    <location>
        <begin position="479"/>
        <end position="504"/>
    </location>
</feature>
<dbReference type="InterPro" id="IPR002035">
    <property type="entry name" value="VWF_A"/>
</dbReference>
<keyword evidence="2" id="KW-0472">Membrane</keyword>
<keyword evidence="5" id="KW-1185">Reference proteome</keyword>
<dbReference type="OrthoDB" id="9807628at2"/>
<dbReference type="InterPro" id="IPR036465">
    <property type="entry name" value="vWFA_dom_sf"/>
</dbReference>
<evidence type="ECO:0000256" key="1">
    <source>
        <dbReference type="SAM" id="MobiDB-lite"/>
    </source>
</evidence>
<dbReference type="PANTHER" id="PTHR22550">
    <property type="entry name" value="SPORE GERMINATION PROTEIN"/>
    <property type="match status" value="1"/>
</dbReference>
<reference evidence="5" key="1">
    <citation type="submission" date="2016-06" db="EMBL/GenBank/DDBJ databases">
        <authorList>
            <person name="Rodrigo-Torres L."/>
            <person name="Arahal R.D."/>
            <person name="Lucena T."/>
        </authorList>
    </citation>
    <scope>NUCLEOTIDE SEQUENCE [LARGE SCALE GENOMIC DNA]</scope>
    <source>
        <strain evidence="5">CECT8203</strain>
    </source>
</reference>
<gene>
    <name evidence="4" type="ORF">VTH8203_02030</name>
</gene>
<protein>
    <submittedName>
        <fullName evidence="4">von Willebrand factor type A domain protein</fullName>
    </submittedName>
</protein>
<dbReference type="SUPFAM" id="SSF53300">
    <property type="entry name" value="vWA-like"/>
    <property type="match status" value="1"/>
</dbReference>
<dbReference type="Gene3D" id="3.40.50.410">
    <property type="entry name" value="von Willebrand factor, type A domain"/>
    <property type="match status" value="1"/>
</dbReference>
<dbReference type="Proteomes" id="UP000219336">
    <property type="component" value="Unassembled WGS sequence"/>
</dbReference>
<organism evidence="4 5">
    <name type="scientific">Vibrio thalassae</name>
    <dbReference type="NCBI Taxonomy" id="1243014"/>
    <lineage>
        <taxon>Bacteria</taxon>
        <taxon>Pseudomonadati</taxon>
        <taxon>Pseudomonadota</taxon>
        <taxon>Gammaproteobacteria</taxon>
        <taxon>Vibrionales</taxon>
        <taxon>Vibrionaceae</taxon>
        <taxon>Vibrio</taxon>
    </lineage>
</organism>
<feature type="transmembrane region" description="Helical" evidence="2">
    <location>
        <begin position="18"/>
        <end position="35"/>
    </location>
</feature>
<evidence type="ECO:0000256" key="2">
    <source>
        <dbReference type="SAM" id="Phobius"/>
    </source>
</evidence>
<dbReference type="RefSeq" id="WP_096993586.1">
    <property type="nucleotide sequence ID" value="NZ_JBHSII010000009.1"/>
</dbReference>
<dbReference type="AlphaFoldDB" id="A0A240EI92"/>
<dbReference type="Pfam" id="PF13519">
    <property type="entry name" value="VWA_2"/>
    <property type="match status" value="1"/>
</dbReference>
<evidence type="ECO:0000313" key="4">
    <source>
        <dbReference type="EMBL" id="SNX48412.1"/>
    </source>
</evidence>
<proteinExistence type="predicted"/>
<keyword evidence="2" id="KW-1133">Transmembrane helix</keyword>
<name>A0A240EI92_9VIBR</name>
<feature type="domain" description="VWFA" evidence="3">
    <location>
        <begin position="100"/>
        <end position="275"/>
    </location>
</feature>
<feature type="transmembrane region" description="Helical" evidence="2">
    <location>
        <begin position="292"/>
        <end position="308"/>
    </location>
</feature>